<gene>
    <name evidence="1" type="ORF">Gferi_18940</name>
</gene>
<proteinExistence type="predicted"/>
<organism evidence="1 2">
    <name type="scientific">Geosporobacter ferrireducens</name>
    <dbReference type="NCBI Taxonomy" id="1424294"/>
    <lineage>
        <taxon>Bacteria</taxon>
        <taxon>Bacillati</taxon>
        <taxon>Bacillota</taxon>
        <taxon>Clostridia</taxon>
        <taxon>Peptostreptococcales</taxon>
        <taxon>Thermotaleaceae</taxon>
        <taxon>Geosporobacter</taxon>
    </lineage>
</organism>
<evidence type="ECO:0000313" key="1">
    <source>
        <dbReference type="EMBL" id="AOT71420.1"/>
    </source>
</evidence>
<dbReference type="EMBL" id="CP017269">
    <property type="protein sequence ID" value="AOT71420.1"/>
    <property type="molecule type" value="Genomic_DNA"/>
</dbReference>
<dbReference type="OrthoDB" id="2706847at2"/>
<dbReference type="KEGG" id="gfe:Gferi_18940"/>
<dbReference type="RefSeq" id="WP_069979236.1">
    <property type="nucleotide sequence ID" value="NZ_CP017269.1"/>
</dbReference>
<evidence type="ECO:0000313" key="2">
    <source>
        <dbReference type="Proteomes" id="UP000095743"/>
    </source>
</evidence>
<protein>
    <submittedName>
        <fullName evidence="1">Uncharacterized protein</fullName>
    </submittedName>
</protein>
<keyword evidence="2" id="KW-1185">Reference proteome</keyword>
<dbReference type="AlphaFoldDB" id="A0A1D8GKH2"/>
<reference evidence="1 2" key="1">
    <citation type="submission" date="2016-09" db="EMBL/GenBank/DDBJ databases">
        <title>Genomic analysis reveals versatility of anaerobic energy metabolism of Geosporobacter ferrireducens IRF9 of phylum Firmicutes.</title>
        <authorList>
            <person name="Kim S.-J."/>
        </authorList>
    </citation>
    <scope>NUCLEOTIDE SEQUENCE [LARGE SCALE GENOMIC DNA]</scope>
    <source>
        <strain evidence="1 2">IRF9</strain>
    </source>
</reference>
<name>A0A1D8GKH2_9FIRM</name>
<dbReference type="Proteomes" id="UP000095743">
    <property type="component" value="Chromosome"/>
</dbReference>
<accession>A0A1D8GKH2</accession>
<sequence length="149" mass="17376">MRIRGVNSNYLYSYQPIQNDKVKKEGDFQINNIEKSSKINESNDVYKELSGKYDIRNVTFKELTEITDKLFEAVEITLFEHSLLTLDLSKLPVPDGMDNTYLLNKYSDTHKQDWIAIFEDSARTCWAHGDINSYSKDMNIVKVLNRLAR</sequence>